<sequence length="82" mass="9173">MHARPRQPGQPARSAGAPGHWLAAPEDPKRQQLMHTLDGINAQFGRATLRFAAEGLAQPWAMRASRRSPRYTTCWGELARVR</sequence>
<evidence type="ECO:0000313" key="4">
    <source>
        <dbReference type="Proteomes" id="UP001446205"/>
    </source>
</evidence>
<dbReference type="RefSeq" id="WP_341369789.1">
    <property type="nucleotide sequence ID" value="NZ_JBBPCO010000002.1"/>
</dbReference>
<dbReference type="EMBL" id="JBBPCO010000002">
    <property type="protein sequence ID" value="MEK8088723.1"/>
    <property type="molecule type" value="Genomic_DNA"/>
</dbReference>
<dbReference type="Pfam" id="PF13438">
    <property type="entry name" value="DUF4113"/>
    <property type="match status" value="1"/>
</dbReference>
<reference evidence="3 4" key="1">
    <citation type="submission" date="2024-04" db="EMBL/GenBank/DDBJ databases">
        <authorList>
            <person name="Abashina T."/>
            <person name="Shaikin A."/>
        </authorList>
    </citation>
    <scope>NUCLEOTIDE SEQUENCE [LARGE SCALE GENOMIC DNA]</scope>
    <source>
        <strain evidence="3 4">AAFK</strain>
    </source>
</reference>
<evidence type="ECO:0000256" key="1">
    <source>
        <dbReference type="SAM" id="MobiDB-lite"/>
    </source>
</evidence>
<evidence type="ECO:0000259" key="2">
    <source>
        <dbReference type="Pfam" id="PF13438"/>
    </source>
</evidence>
<comment type="caution">
    <text evidence="3">The sequence shown here is derived from an EMBL/GenBank/DDBJ whole genome shotgun (WGS) entry which is preliminary data.</text>
</comment>
<feature type="domain" description="DUF4113" evidence="2">
    <location>
        <begin position="31"/>
        <end position="81"/>
    </location>
</feature>
<dbReference type="Proteomes" id="UP001446205">
    <property type="component" value="Unassembled WGS sequence"/>
</dbReference>
<organism evidence="3 4">
    <name type="scientific">Thermithiobacillus plumbiphilus</name>
    <dbReference type="NCBI Taxonomy" id="1729899"/>
    <lineage>
        <taxon>Bacteria</taxon>
        <taxon>Pseudomonadati</taxon>
        <taxon>Pseudomonadota</taxon>
        <taxon>Acidithiobacillia</taxon>
        <taxon>Acidithiobacillales</taxon>
        <taxon>Thermithiobacillaceae</taxon>
        <taxon>Thermithiobacillus</taxon>
    </lineage>
</organism>
<protein>
    <submittedName>
        <fullName evidence="3">DUF4113 domain-containing protein</fullName>
    </submittedName>
</protein>
<name>A0ABU9D890_9PROT</name>
<keyword evidence="4" id="KW-1185">Reference proteome</keyword>
<gene>
    <name evidence="3" type="ORF">WOB96_02985</name>
</gene>
<feature type="region of interest" description="Disordered" evidence="1">
    <location>
        <begin position="1"/>
        <end position="24"/>
    </location>
</feature>
<evidence type="ECO:0000313" key="3">
    <source>
        <dbReference type="EMBL" id="MEK8088723.1"/>
    </source>
</evidence>
<accession>A0ABU9D890</accession>
<dbReference type="InterPro" id="IPR025188">
    <property type="entry name" value="DUF4113"/>
</dbReference>
<proteinExistence type="predicted"/>